<gene>
    <name evidence="2" type="ORF">HNQ66_000227</name>
</gene>
<name>A0A7W8DSD7_9HYPH</name>
<comment type="caution">
    <text evidence="2">The sequence shown here is derived from an EMBL/GenBank/DDBJ whole genome shotgun (WGS) entry which is preliminary data.</text>
</comment>
<reference evidence="2 3" key="1">
    <citation type="submission" date="2020-08" db="EMBL/GenBank/DDBJ databases">
        <title>Genomic Encyclopedia of Type Strains, Phase IV (KMG-IV): sequencing the most valuable type-strain genomes for metagenomic binning, comparative biology and taxonomic classification.</title>
        <authorList>
            <person name="Goeker M."/>
        </authorList>
    </citation>
    <scope>NUCLEOTIDE SEQUENCE [LARGE SCALE GENOMIC DNA]</scope>
    <source>
        <strain evidence="2 3">DSM 21319</strain>
    </source>
</reference>
<feature type="region of interest" description="Disordered" evidence="1">
    <location>
        <begin position="86"/>
        <end position="106"/>
    </location>
</feature>
<sequence>MGENVKHLLQQVADEILALKLHPATSEEYDAGYIGGRNDAFAIVQEAIDNLPPEPALEAGLSFEEQKAQGQRCACNGSDDYCPCQNVPDAETRSLRDGRDSDQRKSIEVAIAKVEARP</sequence>
<accession>A0A7W8DSD7</accession>
<keyword evidence="3" id="KW-1185">Reference proteome</keyword>
<dbReference type="AlphaFoldDB" id="A0A7W8DSD7"/>
<evidence type="ECO:0000313" key="3">
    <source>
        <dbReference type="Proteomes" id="UP000535406"/>
    </source>
</evidence>
<dbReference type="EMBL" id="JACHIK010000001">
    <property type="protein sequence ID" value="MBB5040849.1"/>
    <property type="molecule type" value="Genomic_DNA"/>
</dbReference>
<proteinExistence type="predicted"/>
<dbReference type="Proteomes" id="UP000535406">
    <property type="component" value="Unassembled WGS sequence"/>
</dbReference>
<dbReference type="RefSeq" id="WP_184140004.1">
    <property type="nucleotide sequence ID" value="NZ_JACHIK010000001.1"/>
</dbReference>
<feature type="compositionally biased region" description="Basic and acidic residues" evidence="1">
    <location>
        <begin position="90"/>
        <end position="106"/>
    </location>
</feature>
<evidence type="ECO:0000256" key="1">
    <source>
        <dbReference type="SAM" id="MobiDB-lite"/>
    </source>
</evidence>
<evidence type="ECO:0000313" key="2">
    <source>
        <dbReference type="EMBL" id="MBB5040849.1"/>
    </source>
</evidence>
<protein>
    <submittedName>
        <fullName evidence="2">Uncharacterized protein</fullName>
    </submittedName>
</protein>
<organism evidence="2 3">
    <name type="scientific">Shinella fusca</name>
    <dbReference type="NCBI Taxonomy" id="544480"/>
    <lineage>
        <taxon>Bacteria</taxon>
        <taxon>Pseudomonadati</taxon>
        <taxon>Pseudomonadota</taxon>
        <taxon>Alphaproteobacteria</taxon>
        <taxon>Hyphomicrobiales</taxon>
        <taxon>Rhizobiaceae</taxon>
        <taxon>Shinella</taxon>
    </lineage>
</organism>